<evidence type="ECO:0000313" key="2">
    <source>
        <dbReference type="Proteomes" id="UP000682134"/>
    </source>
</evidence>
<dbReference type="CDD" id="cd02980">
    <property type="entry name" value="TRX_Fd_family"/>
    <property type="match status" value="1"/>
</dbReference>
<dbReference type="InterPro" id="IPR036249">
    <property type="entry name" value="Thioredoxin-like_sf"/>
</dbReference>
<evidence type="ECO:0000313" key="1">
    <source>
        <dbReference type="EMBL" id="MBP0726846.1"/>
    </source>
</evidence>
<organism evidence="1 2">
    <name type="scientific">Gottfriedia endophytica</name>
    <dbReference type="NCBI Taxonomy" id="2820819"/>
    <lineage>
        <taxon>Bacteria</taxon>
        <taxon>Bacillati</taxon>
        <taxon>Bacillota</taxon>
        <taxon>Bacilli</taxon>
        <taxon>Bacillales</taxon>
        <taxon>Bacillaceae</taxon>
        <taxon>Gottfriedia</taxon>
    </lineage>
</organism>
<accession>A0A940NQ99</accession>
<dbReference type="EMBL" id="JAGIYQ010000015">
    <property type="protein sequence ID" value="MBP0726846.1"/>
    <property type="molecule type" value="Genomic_DNA"/>
</dbReference>
<keyword evidence="2" id="KW-1185">Reference proteome</keyword>
<comment type="caution">
    <text evidence="1">The sequence shown here is derived from an EMBL/GenBank/DDBJ whole genome shotgun (WGS) entry which is preliminary data.</text>
</comment>
<proteinExistence type="predicted"/>
<dbReference type="RefSeq" id="WP_209407185.1">
    <property type="nucleotide sequence ID" value="NZ_JAGIYQ010000015.1"/>
</dbReference>
<dbReference type="Pfam" id="PF01257">
    <property type="entry name" value="2Fe-2S_thioredx"/>
    <property type="match status" value="1"/>
</dbReference>
<dbReference type="Proteomes" id="UP000682134">
    <property type="component" value="Unassembled WGS sequence"/>
</dbReference>
<dbReference type="AlphaFoldDB" id="A0A940NQ99"/>
<gene>
    <name evidence="1" type="ORF">J5Y03_16945</name>
</gene>
<protein>
    <submittedName>
        <fullName evidence="1">(2Fe-2S) ferredoxin domain-containing protein</fullName>
    </submittedName>
</protein>
<name>A0A940NQ99_9BACI</name>
<sequence>MGITNKKYHVLLCNGKSCKLKGAEKVTEVIRETIKECRLEDIVHTTKTLCNGECLHGPVVVLYPNGIWYENVDAEIGDLLIKQLSKDTIMSKNQFYFIKNS</sequence>
<dbReference type="Gene3D" id="3.40.30.10">
    <property type="entry name" value="Glutaredoxin"/>
    <property type="match status" value="1"/>
</dbReference>
<reference evidence="1" key="1">
    <citation type="submission" date="2021-04" db="EMBL/GenBank/DDBJ databases">
        <title>Genome seq and assembly of Bacillus sp.</title>
        <authorList>
            <person name="Chhetri G."/>
        </authorList>
    </citation>
    <scope>NUCLEOTIDE SEQUENCE</scope>
    <source>
        <strain evidence="1">RG28</strain>
    </source>
</reference>
<dbReference type="SUPFAM" id="SSF52833">
    <property type="entry name" value="Thioredoxin-like"/>
    <property type="match status" value="1"/>
</dbReference>